<keyword evidence="2" id="KW-0472">Membrane</keyword>
<dbReference type="Proteomes" id="UP000193920">
    <property type="component" value="Unassembled WGS sequence"/>
</dbReference>
<feature type="signal peptide" evidence="3">
    <location>
        <begin position="1"/>
        <end position="23"/>
    </location>
</feature>
<evidence type="ECO:0000256" key="2">
    <source>
        <dbReference type="SAM" id="Phobius"/>
    </source>
</evidence>
<evidence type="ECO:0000256" key="3">
    <source>
        <dbReference type="SAM" id="SignalP"/>
    </source>
</evidence>
<proteinExistence type="predicted"/>
<keyword evidence="5" id="KW-1185">Reference proteome</keyword>
<evidence type="ECO:0000256" key="1">
    <source>
        <dbReference type="SAM" id="MobiDB-lite"/>
    </source>
</evidence>
<comment type="caution">
    <text evidence="4">The sequence shown here is derived from an EMBL/GenBank/DDBJ whole genome shotgun (WGS) entry which is preliminary data.</text>
</comment>
<evidence type="ECO:0008006" key="6">
    <source>
        <dbReference type="Google" id="ProtNLM"/>
    </source>
</evidence>
<accession>A0A1Y2EZY8</accession>
<keyword evidence="2" id="KW-1133">Transmembrane helix</keyword>
<evidence type="ECO:0000313" key="4">
    <source>
        <dbReference type="EMBL" id="ORY76824.1"/>
    </source>
</evidence>
<feature type="region of interest" description="Disordered" evidence="1">
    <location>
        <begin position="110"/>
        <end position="188"/>
    </location>
</feature>
<feature type="compositionally biased region" description="Low complexity" evidence="1">
    <location>
        <begin position="151"/>
        <end position="181"/>
    </location>
</feature>
<dbReference type="EMBL" id="MCOG01000021">
    <property type="protein sequence ID" value="ORY76824.1"/>
    <property type="molecule type" value="Genomic_DNA"/>
</dbReference>
<feature type="transmembrane region" description="Helical" evidence="2">
    <location>
        <begin position="199"/>
        <end position="220"/>
    </location>
</feature>
<dbReference type="AlphaFoldDB" id="A0A1Y2EZY8"/>
<gene>
    <name evidence="4" type="ORF">LY90DRAFT_698746</name>
</gene>
<reference evidence="4 5" key="1">
    <citation type="submission" date="2016-08" db="EMBL/GenBank/DDBJ databases">
        <title>A Parts List for Fungal Cellulosomes Revealed by Comparative Genomics.</title>
        <authorList>
            <consortium name="DOE Joint Genome Institute"/>
            <person name="Haitjema C.H."/>
            <person name="Gilmore S.P."/>
            <person name="Henske J.K."/>
            <person name="Solomon K.V."/>
            <person name="De Groot R."/>
            <person name="Kuo A."/>
            <person name="Mondo S.J."/>
            <person name="Salamov A.A."/>
            <person name="Labutti K."/>
            <person name="Zhao Z."/>
            <person name="Chiniquy J."/>
            <person name="Barry K."/>
            <person name="Brewer H.M."/>
            <person name="Purvine S.O."/>
            <person name="Wright A.T."/>
            <person name="Boxma B."/>
            <person name="Van Alen T."/>
            <person name="Hackstein J.H."/>
            <person name="Baker S.E."/>
            <person name="Grigoriev I.V."/>
            <person name="O'Malley M.A."/>
        </authorList>
    </citation>
    <scope>NUCLEOTIDE SEQUENCE [LARGE SCALE GENOMIC DNA]</scope>
    <source>
        <strain evidence="4 5">G1</strain>
    </source>
</reference>
<sequence>MSLISQLIVLLLILFIEIPPTKGEVNGPCKNSNGICISTQSCTIAGGTFQNGLCPNDPDNIRCCNKSCTYKGYSGLCSFKSECAGTYYTGLCPGNANFVCCINNPYTSNEKTSAGNDSNDSSSDKIKEEGYDGSTDGSINSSVDKIEEGYNGSTGDSIDSSSSSSSNTSGSSNTRDSGNNGDTDDCIDCGGPKPKKSKLIYIIAPIGSLLVLGSVFLFILNRRNKHNKGVKKNSTFEFGNDPKNNTTDNIYKHNNDSDKDSDIVVYKRQYVKSNLEDNTEIDLSKTIDITQRSIPNSPIEKNFNFNPNNVIVNSKIQNIDNNGNSDNNSDNNISNNNWNNDSILPSSKFHSELSNTDLNNKLNPDFPINTNGFDNHDISDIHYNDQNTVLDKTNINLNTNIMEHTESILPSYSQINPSGNNFTF</sequence>
<dbReference type="OrthoDB" id="2251794at2759"/>
<organism evidence="4 5">
    <name type="scientific">Neocallimastix californiae</name>
    <dbReference type="NCBI Taxonomy" id="1754190"/>
    <lineage>
        <taxon>Eukaryota</taxon>
        <taxon>Fungi</taxon>
        <taxon>Fungi incertae sedis</taxon>
        <taxon>Chytridiomycota</taxon>
        <taxon>Chytridiomycota incertae sedis</taxon>
        <taxon>Neocallimastigomycetes</taxon>
        <taxon>Neocallimastigales</taxon>
        <taxon>Neocallimastigaceae</taxon>
        <taxon>Neocallimastix</taxon>
    </lineage>
</organism>
<evidence type="ECO:0000313" key="5">
    <source>
        <dbReference type="Proteomes" id="UP000193920"/>
    </source>
</evidence>
<protein>
    <recommendedName>
        <fullName evidence="6">Mid2 domain-containing protein</fullName>
    </recommendedName>
</protein>
<feature type="chain" id="PRO_5012553561" description="Mid2 domain-containing protein" evidence="3">
    <location>
        <begin position="24"/>
        <end position="424"/>
    </location>
</feature>
<keyword evidence="2" id="KW-0812">Transmembrane</keyword>
<keyword evidence="3" id="KW-0732">Signal</keyword>
<name>A0A1Y2EZY8_9FUNG</name>